<keyword evidence="11" id="KW-1185">Reference proteome</keyword>
<organism evidence="10 11">
    <name type="scientific">Pedobacter ureilyticus</name>
    <dbReference type="NCBI Taxonomy" id="1393051"/>
    <lineage>
        <taxon>Bacteria</taxon>
        <taxon>Pseudomonadati</taxon>
        <taxon>Bacteroidota</taxon>
        <taxon>Sphingobacteriia</taxon>
        <taxon>Sphingobacteriales</taxon>
        <taxon>Sphingobacteriaceae</taxon>
        <taxon>Pedobacter</taxon>
    </lineage>
</organism>
<evidence type="ECO:0000256" key="5">
    <source>
        <dbReference type="ARBA" id="ARBA00022837"/>
    </source>
</evidence>
<keyword evidence="7 8" id="KW-0119">Carbohydrate metabolism</keyword>
<accession>A0ABW9J925</accession>
<dbReference type="InterPro" id="IPR015443">
    <property type="entry name" value="Aldose_1-epimerase"/>
</dbReference>
<gene>
    <name evidence="10" type="ORF">E6A44_013965</name>
</gene>
<proteinExistence type="inferred from homology"/>
<evidence type="ECO:0000256" key="2">
    <source>
        <dbReference type="ARBA" id="ARBA00005028"/>
    </source>
</evidence>
<comment type="caution">
    <text evidence="10">The sequence shown here is derived from an EMBL/GenBank/DDBJ whole genome shotgun (WGS) entry which is preliminary data.</text>
</comment>
<dbReference type="InterPro" id="IPR008183">
    <property type="entry name" value="Aldose_1/G6P_1-epimerase"/>
</dbReference>
<feature type="chain" id="PRO_5047385761" description="Aldose 1-epimerase" evidence="9">
    <location>
        <begin position="23"/>
        <end position="381"/>
    </location>
</feature>
<dbReference type="Pfam" id="PF01263">
    <property type="entry name" value="Aldose_epim"/>
    <property type="match status" value="1"/>
</dbReference>
<dbReference type="Proteomes" id="UP001517247">
    <property type="component" value="Unassembled WGS sequence"/>
</dbReference>
<evidence type="ECO:0000256" key="1">
    <source>
        <dbReference type="ARBA" id="ARBA00001913"/>
    </source>
</evidence>
<dbReference type="InterPro" id="IPR014718">
    <property type="entry name" value="GH-type_carb-bd"/>
</dbReference>
<comment type="similarity">
    <text evidence="3 8">Belongs to the aldose epimerase family.</text>
</comment>
<evidence type="ECO:0000256" key="3">
    <source>
        <dbReference type="ARBA" id="ARBA00006206"/>
    </source>
</evidence>
<dbReference type="PANTHER" id="PTHR10091">
    <property type="entry name" value="ALDOSE-1-EPIMERASE"/>
    <property type="match status" value="1"/>
</dbReference>
<keyword evidence="6 8" id="KW-0413">Isomerase</keyword>
<dbReference type="PROSITE" id="PS51257">
    <property type="entry name" value="PROKAR_LIPOPROTEIN"/>
    <property type="match status" value="1"/>
</dbReference>
<dbReference type="PANTHER" id="PTHR10091:SF0">
    <property type="entry name" value="GALACTOSE MUTAROTASE"/>
    <property type="match status" value="1"/>
</dbReference>
<keyword evidence="9" id="KW-0732">Signal</keyword>
<dbReference type="EMBL" id="SSHJ02000007">
    <property type="protein sequence ID" value="MFN0256690.1"/>
    <property type="molecule type" value="Genomic_DNA"/>
</dbReference>
<protein>
    <recommendedName>
        <fullName evidence="8">Aldose 1-epimerase</fullName>
        <ecNumber evidence="8">5.1.3.3</ecNumber>
    </recommendedName>
</protein>
<evidence type="ECO:0000313" key="10">
    <source>
        <dbReference type="EMBL" id="MFN0256690.1"/>
    </source>
</evidence>
<sequence>MKNYILTLSLATLAFMSCQSNSSSGKAQSDNVVENKNTFDTVINDKKVDIYHLKNKNGIKAFFTNFGARITSLIVPDKDGKMTDVVVGFNSIRDYVKSSEPYFGAVVGRYGNRIAKGTFVIDGVTYKAPTNNGVNMLHGGTKGYQYVIWDANKIDDSTLEFSYLSKDGEMGFPGNLNVKVTYQLNNDNALVMTYEATTDKKTVVNLTNHAFFNLNGEGSGTILGHQLQVFAKLYTPVDATLIPTGKLEKVTGTPFDFNQPTTIGERIAAKNLQLANGLGYDHNFVLSDKAEKKHAAKVVGDKSGIVMDIYTDQPGLQFYSGNFMKGKNTFKNGTKDDFRTAFCLETQHFPDSPNQKNFPSTELNPGETFKSTSSYQFALVK</sequence>
<evidence type="ECO:0000256" key="8">
    <source>
        <dbReference type="PIRNR" id="PIRNR005096"/>
    </source>
</evidence>
<dbReference type="InterPro" id="IPR047215">
    <property type="entry name" value="Galactose_mutarotase-like"/>
</dbReference>
<evidence type="ECO:0000256" key="9">
    <source>
        <dbReference type="SAM" id="SignalP"/>
    </source>
</evidence>
<dbReference type="NCBIfam" id="NF008277">
    <property type="entry name" value="PRK11055.1"/>
    <property type="match status" value="1"/>
</dbReference>
<reference evidence="10 11" key="1">
    <citation type="submission" date="2024-12" db="EMBL/GenBank/DDBJ databases">
        <authorList>
            <person name="Hu S."/>
        </authorList>
    </citation>
    <scope>NUCLEOTIDE SEQUENCE [LARGE SCALE GENOMIC DNA]</scope>
    <source>
        <strain evidence="10 11">THG-T11</strain>
    </source>
</reference>
<evidence type="ECO:0000313" key="11">
    <source>
        <dbReference type="Proteomes" id="UP001517247"/>
    </source>
</evidence>
<keyword evidence="5" id="KW-0106">Calcium</keyword>
<dbReference type="RefSeq" id="WP_138723778.1">
    <property type="nucleotide sequence ID" value="NZ_SSHJ02000007.1"/>
</dbReference>
<dbReference type="EC" id="5.1.3.3" evidence="8"/>
<comment type="subunit">
    <text evidence="4">Monomer.</text>
</comment>
<evidence type="ECO:0000256" key="4">
    <source>
        <dbReference type="ARBA" id="ARBA00011245"/>
    </source>
</evidence>
<comment type="catalytic activity">
    <reaction evidence="8">
        <text>alpha-D-glucose = beta-D-glucose</text>
        <dbReference type="Rhea" id="RHEA:10264"/>
        <dbReference type="ChEBI" id="CHEBI:15903"/>
        <dbReference type="ChEBI" id="CHEBI:17925"/>
        <dbReference type="EC" id="5.1.3.3"/>
    </reaction>
</comment>
<dbReference type="CDD" id="cd09019">
    <property type="entry name" value="galactose_mutarotase_like"/>
    <property type="match status" value="1"/>
</dbReference>
<name>A0ABW9J925_9SPHI</name>
<dbReference type="InterPro" id="IPR011013">
    <property type="entry name" value="Gal_mutarotase_sf_dom"/>
</dbReference>
<comment type="cofactor">
    <cofactor evidence="1">
        <name>Ca(2+)</name>
        <dbReference type="ChEBI" id="CHEBI:29108"/>
    </cofactor>
</comment>
<dbReference type="Gene3D" id="2.70.98.10">
    <property type="match status" value="1"/>
</dbReference>
<evidence type="ECO:0000256" key="6">
    <source>
        <dbReference type="ARBA" id="ARBA00023235"/>
    </source>
</evidence>
<feature type="signal peptide" evidence="9">
    <location>
        <begin position="1"/>
        <end position="22"/>
    </location>
</feature>
<dbReference type="PIRSF" id="PIRSF005096">
    <property type="entry name" value="GALM"/>
    <property type="match status" value="1"/>
</dbReference>
<dbReference type="GO" id="GO:0016853">
    <property type="term" value="F:isomerase activity"/>
    <property type="evidence" value="ECO:0007669"/>
    <property type="project" value="UniProtKB-KW"/>
</dbReference>
<dbReference type="SUPFAM" id="SSF74650">
    <property type="entry name" value="Galactose mutarotase-like"/>
    <property type="match status" value="1"/>
</dbReference>
<evidence type="ECO:0000256" key="7">
    <source>
        <dbReference type="ARBA" id="ARBA00023277"/>
    </source>
</evidence>
<comment type="pathway">
    <text evidence="2 8">Carbohydrate metabolism; hexose metabolism.</text>
</comment>